<dbReference type="OrthoDB" id="9783144at2"/>
<dbReference type="InParanoid" id="W0RH36"/>
<dbReference type="GO" id="GO:0004222">
    <property type="term" value="F:metalloendopeptidase activity"/>
    <property type="evidence" value="ECO:0007669"/>
    <property type="project" value="InterPro"/>
</dbReference>
<dbReference type="Pfam" id="PF00413">
    <property type="entry name" value="Peptidase_M10"/>
    <property type="match status" value="1"/>
</dbReference>
<evidence type="ECO:0000313" key="8">
    <source>
        <dbReference type="Proteomes" id="UP000019151"/>
    </source>
</evidence>
<dbReference type="GO" id="GO:0008270">
    <property type="term" value="F:zinc ion binding"/>
    <property type="evidence" value="ECO:0007669"/>
    <property type="project" value="InterPro"/>
</dbReference>
<dbReference type="GO" id="GO:0006508">
    <property type="term" value="P:proteolysis"/>
    <property type="evidence" value="ECO:0007669"/>
    <property type="project" value="UniProtKB-KW"/>
</dbReference>
<evidence type="ECO:0000256" key="4">
    <source>
        <dbReference type="ARBA" id="ARBA00022833"/>
    </source>
</evidence>
<name>W0RH36_9BACT</name>
<evidence type="ECO:0000256" key="3">
    <source>
        <dbReference type="ARBA" id="ARBA00022801"/>
    </source>
</evidence>
<evidence type="ECO:0000256" key="5">
    <source>
        <dbReference type="SAM" id="MobiDB-lite"/>
    </source>
</evidence>
<keyword evidence="8" id="KW-1185">Reference proteome</keyword>
<protein>
    <submittedName>
        <fullName evidence="7">Peptidase M10A and M12B matrixin and adamalysin</fullName>
    </submittedName>
</protein>
<keyword evidence="3" id="KW-0378">Hydrolase</keyword>
<dbReference type="KEGG" id="gba:J421_2118"/>
<proteinExistence type="predicted"/>
<dbReference type="Gene3D" id="3.40.390.10">
    <property type="entry name" value="Collagenase (Catalytic Domain)"/>
    <property type="match status" value="1"/>
</dbReference>
<dbReference type="EMBL" id="CP007128">
    <property type="protein sequence ID" value="AHG89655.1"/>
    <property type="molecule type" value="Genomic_DNA"/>
</dbReference>
<gene>
    <name evidence="7" type="ORF">J421_2118</name>
</gene>
<evidence type="ECO:0000256" key="1">
    <source>
        <dbReference type="ARBA" id="ARBA00022670"/>
    </source>
</evidence>
<dbReference type="eggNOG" id="COG5549">
    <property type="taxonomic scope" value="Bacteria"/>
</dbReference>
<keyword evidence="2" id="KW-0479">Metal-binding</keyword>
<feature type="region of interest" description="Disordered" evidence="5">
    <location>
        <begin position="30"/>
        <end position="56"/>
    </location>
</feature>
<keyword evidence="4" id="KW-0862">Zinc</keyword>
<dbReference type="Proteomes" id="UP000019151">
    <property type="component" value="Chromosome"/>
</dbReference>
<reference evidence="7 8" key="1">
    <citation type="journal article" date="2014" name="Genome Announc.">
        <title>Genome Sequence and Methylome of Soil Bacterium Gemmatirosa kalamazoonensis KBS708T, a Member of the Rarely Cultivated Gemmatimonadetes Phylum.</title>
        <authorList>
            <person name="Debruyn J.M."/>
            <person name="Radosevich M."/>
            <person name="Wommack K.E."/>
            <person name="Polson S.W."/>
            <person name="Hauser L.J."/>
            <person name="Fawaz M.N."/>
            <person name="Korlach J."/>
            <person name="Tsai Y.C."/>
        </authorList>
    </citation>
    <scope>NUCLEOTIDE SEQUENCE [LARGE SCALE GENOMIC DNA]</scope>
    <source>
        <strain evidence="7 8">KBS708</strain>
    </source>
</reference>
<dbReference type="SUPFAM" id="SSF55486">
    <property type="entry name" value="Metalloproteases ('zincins'), catalytic domain"/>
    <property type="match status" value="1"/>
</dbReference>
<evidence type="ECO:0000256" key="2">
    <source>
        <dbReference type="ARBA" id="ARBA00022723"/>
    </source>
</evidence>
<feature type="domain" description="Peptidase M10 metallopeptidase" evidence="6">
    <location>
        <begin position="127"/>
        <end position="250"/>
    </location>
</feature>
<dbReference type="InterPro" id="IPR001818">
    <property type="entry name" value="Pept_M10_metallopeptidase"/>
</dbReference>
<organism evidence="7 8">
    <name type="scientific">Gemmatirosa kalamazoonensis</name>
    <dbReference type="NCBI Taxonomy" id="861299"/>
    <lineage>
        <taxon>Bacteria</taxon>
        <taxon>Pseudomonadati</taxon>
        <taxon>Gemmatimonadota</taxon>
        <taxon>Gemmatimonadia</taxon>
        <taxon>Gemmatimonadales</taxon>
        <taxon>Gemmatimonadaceae</taxon>
        <taxon>Gemmatirosa</taxon>
    </lineage>
</organism>
<dbReference type="RefSeq" id="WP_025411146.1">
    <property type="nucleotide sequence ID" value="NZ_CP007128.1"/>
</dbReference>
<dbReference type="AlphaFoldDB" id="W0RH36"/>
<dbReference type="HOGENOM" id="CLU_1072660_0_0_0"/>
<evidence type="ECO:0000313" key="7">
    <source>
        <dbReference type="EMBL" id="AHG89655.1"/>
    </source>
</evidence>
<accession>W0RH36</accession>
<dbReference type="GO" id="GO:0031012">
    <property type="term" value="C:extracellular matrix"/>
    <property type="evidence" value="ECO:0007669"/>
    <property type="project" value="InterPro"/>
</dbReference>
<evidence type="ECO:0000259" key="6">
    <source>
        <dbReference type="Pfam" id="PF00413"/>
    </source>
</evidence>
<sequence>MKRIEHTLVALVGTLALFVGTESYRTAESAHKTQLSSSGTVAPLSPASPTVHRPSAAATAELPLSVRRMRRDDVRERLQANEAGTYIGEVLLDRDSALARWPDRVERPLRIWIGNGRGMPGWQPGFENEVRIAFNTWGTVGIPVNFELAPDSAHADVHVKWIDRFNEPISGKTVWSRDDSWWIVDGDITIALHHRDGDPLDAPQIRAIALHEIGHLLGLDHTTDPTNIMAPRVRVRELSTADQATIRLIYSVPAGKITG</sequence>
<keyword evidence="1" id="KW-0645">Protease</keyword>
<dbReference type="InterPro" id="IPR024079">
    <property type="entry name" value="MetalloPept_cat_dom_sf"/>
</dbReference>
<dbReference type="STRING" id="861299.J421_2118"/>